<dbReference type="EMBL" id="UINC01018103">
    <property type="protein sequence ID" value="SVA75711.1"/>
    <property type="molecule type" value="Genomic_DNA"/>
</dbReference>
<dbReference type="NCBIfam" id="NF006560">
    <property type="entry name" value="PRK09061.1"/>
    <property type="match status" value="1"/>
</dbReference>
<comment type="cofactor">
    <cofactor evidence="1">
        <name>Zn(2+)</name>
        <dbReference type="ChEBI" id="CHEBI:29105"/>
    </cofactor>
</comment>
<dbReference type="SUPFAM" id="SSF51556">
    <property type="entry name" value="Metallo-dependent hydrolases"/>
    <property type="match status" value="1"/>
</dbReference>
<dbReference type="InterPro" id="IPR011059">
    <property type="entry name" value="Metal-dep_hydrolase_composite"/>
</dbReference>
<dbReference type="InterPro" id="IPR032466">
    <property type="entry name" value="Metal_Hydrolase"/>
</dbReference>
<gene>
    <name evidence="3" type="ORF">METZ01_LOCUS128565</name>
</gene>
<dbReference type="InterPro" id="IPR050378">
    <property type="entry name" value="Metallo-dep_Hydrolases_sf"/>
</dbReference>
<feature type="domain" description="Amidohydrolase-related" evidence="2">
    <location>
        <begin position="78"/>
        <end position="242"/>
    </location>
</feature>
<dbReference type="InterPro" id="IPR006680">
    <property type="entry name" value="Amidohydro-rel"/>
</dbReference>
<accession>A0A381YGN0</accession>
<reference evidence="3" key="1">
    <citation type="submission" date="2018-05" db="EMBL/GenBank/DDBJ databases">
        <authorList>
            <person name="Lanie J.A."/>
            <person name="Ng W.-L."/>
            <person name="Kazmierczak K.M."/>
            <person name="Andrzejewski T.M."/>
            <person name="Davidsen T.M."/>
            <person name="Wayne K.J."/>
            <person name="Tettelin H."/>
            <person name="Glass J.I."/>
            <person name="Rusch D."/>
            <person name="Podicherti R."/>
            <person name="Tsui H.-C.T."/>
            <person name="Winkler M.E."/>
        </authorList>
    </citation>
    <scope>NUCLEOTIDE SEQUENCE</scope>
</reference>
<sequence length="404" mass="43168">MSCFCRRIVIVMTVGVFAACGGNVSSEPYDLVIAGGRVVDPESSLNALRNIGIRNGRIEAVSEDYLDGVRVIDATGHVVSPGFVDLHEHGQSELEYGLMVRDGVTSAFELEVGTGDVEQWYAERASGQYVNHGVSIGHIKARMAVLNDPSESLLPAGIGGSGSATEEQLAAMEAMIRRGLDEGAVAVGFGSAYTPGAEMDEIERMFTVAAAQGVSAHIHIRGGIAGLDSTIASARRAGVALHVVHVNSSAGRALSTFLASIETAQGAGQDVTTEAYPYRAGMTEIQSALFDSWPDWPEERFATRQLVSTGERLTRESFARAREEGGYVIMYDRTEELTQAAVASPLTMIASDGFMEGGRGHPRTSGSYSKVLGRYVRDLGVLTLEEALAKMTIMPARRLERGFL</sequence>
<dbReference type="AlphaFoldDB" id="A0A381YGN0"/>
<dbReference type="SUPFAM" id="SSF51338">
    <property type="entry name" value="Composite domain of metallo-dependent hydrolases"/>
    <property type="match status" value="1"/>
</dbReference>
<evidence type="ECO:0000313" key="3">
    <source>
        <dbReference type="EMBL" id="SVA75711.1"/>
    </source>
</evidence>
<evidence type="ECO:0000256" key="1">
    <source>
        <dbReference type="ARBA" id="ARBA00001947"/>
    </source>
</evidence>
<dbReference type="PANTHER" id="PTHR11647:SF1">
    <property type="entry name" value="COLLAPSIN RESPONSE MEDIATOR PROTEIN"/>
    <property type="match status" value="1"/>
</dbReference>
<dbReference type="PANTHER" id="PTHR11647">
    <property type="entry name" value="HYDRANTOINASE/DIHYDROPYRIMIDINASE FAMILY MEMBER"/>
    <property type="match status" value="1"/>
</dbReference>
<protein>
    <recommendedName>
        <fullName evidence="2">Amidohydrolase-related domain-containing protein</fullName>
    </recommendedName>
</protein>
<feature type="non-terminal residue" evidence="3">
    <location>
        <position position="404"/>
    </location>
</feature>
<dbReference type="Pfam" id="PF01979">
    <property type="entry name" value="Amidohydro_1"/>
    <property type="match status" value="1"/>
</dbReference>
<dbReference type="Gene3D" id="3.20.20.140">
    <property type="entry name" value="Metal-dependent hydrolases"/>
    <property type="match status" value="1"/>
</dbReference>
<name>A0A381YGN0_9ZZZZ</name>
<evidence type="ECO:0000259" key="2">
    <source>
        <dbReference type="Pfam" id="PF01979"/>
    </source>
</evidence>
<dbReference type="GO" id="GO:0016810">
    <property type="term" value="F:hydrolase activity, acting on carbon-nitrogen (but not peptide) bonds"/>
    <property type="evidence" value="ECO:0007669"/>
    <property type="project" value="InterPro"/>
</dbReference>
<organism evidence="3">
    <name type="scientific">marine metagenome</name>
    <dbReference type="NCBI Taxonomy" id="408172"/>
    <lineage>
        <taxon>unclassified sequences</taxon>
        <taxon>metagenomes</taxon>
        <taxon>ecological metagenomes</taxon>
    </lineage>
</organism>
<proteinExistence type="predicted"/>
<dbReference type="PROSITE" id="PS51257">
    <property type="entry name" value="PROKAR_LIPOPROTEIN"/>
    <property type="match status" value="1"/>
</dbReference>